<sequence>MLAGLGDMVQWSLGDGRSVMDVRMMVVSSGVVVAFQKKKTPIMLCQNNSCQIPSESITAEGQREEEPMEGKKKRLVAAAVCVLVILLSAKQQRVLPVADAASAFCQCYASCYPDCRANHGRAFCKVSCGWLCVAGDQAGGGCPGVCQQTSLCGTVVAADGDGGEPGAADAAAACAEDCARVLEGQAGLSIRVLET</sequence>
<name>A0AAD8VRQ9_LOLMU</name>
<dbReference type="PANTHER" id="PTHR36483:SF1">
    <property type="entry name" value="OS02G0130700 PROTEIN"/>
    <property type="match status" value="1"/>
</dbReference>
<organism evidence="1 2">
    <name type="scientific">Lolium multiflorum</name>
    <name type="common">Italian ryegrass</name>
    <name type="synonym">Lolium perenne subsp. multiflorum</name>
    <dbReference type="NCBI Taxonomy" id="4521"/>
    <lineage>
        <taxon>Eukaryota</taxon>
        <taxon>Viridiplantae</taxon>
        <taxon>Streptophyta</taxon>
        <taxon>Embryophyta</taxon>
        <taxon>Tracheophyta</taxon>
        <taxon>Spermatophyta</taxon>
        <taxon>Magnoliopsida</taxon>
        <taxon>Liliopsida</taxon>
        <taxon>Poales</taxon>
        <taxon>Poaceae</taxon>
        <taxon>BOP clade</taxon>
        <taxon>Pooideae</taxon>
        <taxon>Poodae</taxon>
        <taxon>Poeae</taxon>
        <taxon>Poeae Chloroplast Group 2 (Poeae type)</taxon>
        <taxon>Loliodinae</taxon>
        <taxon>Loliinae</taxon>
        <taxon>Lolium</taxon>
    </lineage>
</organism>
<protein>
    <submittedName>
        <fullName evidence="1">Uncharacterized protein</fullName>
    </submittedName>
</protein>
<dbReference type="PANTHER" id="PTHR36483">
    <property type="entry name" value="OS02G0130700 PROTEIN"/>
    <property type="match status" value="1"/>
</dbReference>
<evidence type="ECO:0000313" key="1">
    <source>
        <dbReference type="EMBL" id="KAK1614493.1"/>
    </source>
</evidence>
<dbReference type="AlphaFoldDB" id="A0AAD8VRQ9"/>
<evidence type="ECO:0000313" key="2">
    <source>
        <dbReference type="Proteomes" id="UP001231189"/>
    </source>
</evidence>
<proteinExistence type="predicted"/>
<dbReference type="EMBL" id="JAUUTY010000006">
    <property type="protein sequence ID" value="KAK1614493.1"/>
    <property type="molecule type" value="Genomic_DNA"/>
</dbReference>
<keyword evidence="2" id="KW-1185">Reference proteome</keyword>
<accession>A0AAD8VRQ9</accession>
<dbReference type="Proteomes" id="UP001231189">
    <property type="component" value="Unassembled WGS sequence"/>
</dbReference>
<comment type="caution">
    <text evidence="1">The sequence shown here is derived from an EMBL/GenBank/DDBJ whole genome shotgun (WGS) entry which is preliminary data.</text>
</comment>
<gene>
    <name evidence="1" type="ORF">QYE76_020010</name>
</gene>
<reference evidence="1" key="1">
    <citation type="submission" date="2023-07" db="EMBL/GenBank/DDBJ databases">
        <title>A chromosome-level genome assembly of Lolium multiflorum.</title>
        <authorList>
            <person name="Chen Y."/>
            <person name="Copetti D."/>
            <person name="Kolliker R."/>
            <person name="Studer B."/>
        </authorList>
    </citation>
    <scope>NUCLEOTIDE SEQUENCE</scope>
    <source>
        <strain evidence="1">02402/16</strain>
        <tissue evidence="1">Leaf</tissue>
    </source>
</reference>